<evidence type="ECO:0008006" key="5">
    <source>
        <dbReference type="Google" id="ProtNLM"/>
    </source>
</evidence>
<dbReference type="Gene3D" id="3.40.50.300">
    <property type="entry name" value="P-loop containing nucleotide triphosphate hydrolases"/>
    <property type="match status" value="1"/>
</dbReference>
<dbReference type="InterPro" id="IPR050173">
    <property type="entry name" value="ABC_transporter_C-like"/>
</dbReference>
<accession>A0A9R1X2Y7</accession>
<name>A0A9R1X2Y7_LACSA</name>
<reference evidence="3 4" key="1">
    <citation type="journal article" date="2017" name="Nat. Commun.">
        <title>Genome assembly with in vitro proximity ligation data and whole-genome triplication in lettuce.</title>
        <authorList>
            <person name="Reyes-Chin-Wo S."/>
            <person name="Wang Z."/>
            <person name="Yang X."/>
            <person name="Kozik A."/>
            <person name="Arikit S."/>
            <person name="Song C."/>
            <person name="Xia L."/>
            <person name="Froenicke L."/>
            <person name="Lavelle D.O."/>
            <person name="Truco M.J."/>
            <person name="Xia R."/>
            <person name="Zhu S."/>
            <person name="Xu C."/>
            <person name="Xu H."/>
            <person name="Xu X."/>
            <person name="Cox K."/>
            <person name="Korf I."/>
            <person name="Meyers B.C."/>
            <person name="Michelmore R.W."/>
        </authorList>
    </citation>
    <scope>NUCLEOTIDE SEQUENCE [LARGE SCALE GENOMIC DNA]</scope>
    <source>
        <strain evidence="4">cv. Salinas</strain>
        <tissue evidence="3">Seedlings</tissue>
    </source>
</reference>
<evidence type="ECO:0000313" key="3">
    <source>
        <dbReference type="EMBL" id="KAJ0194237.1"/>
    </source>
</evidence>
<gene>
    <name evidence="3" type="ORF">LSAT_V11C800394940</name>
</gene>
<dbReference type="EMBL" id="NBSK02000008">
    <property type="protein sequence ID" value="KAJ0194237.1"/>
    <property type="molecule type" value="Genomic_DNA"/>
</dbReference>
<keyword evidence="1" id="KW-0547">Nucleotide-binding</keyword>
<protein>
    <recommendedName>
        <fullName evidence="5">ABC transporter domain-containing protein</fullName>
    </recommendedName>
</protein>
<evidence type="ECO:0000256" key="1">
    <source>
        <dbReference type="ARBA" id="ARBA00022741"/>
    </source>
</evidence>
<keyword evidence="4" id="KW-1185">Reference proteome</keyword>
<dbReference type="Proteomes" id="UP000235145">
    <property type="component" value="Unassembled WGS sequence"/>
</dbReference>
<evidence type="ECO:0000313" key="4">
    <source>
        <dbReference type="Proteomes" id="UP000235145"/>
    </source>
</evidence>
<dbReference type="PANTHER" id="PTHR24223">
    <property type="entry name" value="ATP-BINDING CASSETTE SUB-FAMILY C"/>
    <property type="match status" value="1"/>
</dbReference>
<proteinExistence type="predicted"/>
<comment type="caution">
    <text evidence="3">The sequence shown here is derived from an EMBL/GenBank/DDBJ whole genome shotgun (WGS) entry which is preliminary data.</text>
</comment>
<organism evidence="3 4">
    <name type="scientific">Lactuca sativa</name>
    <name type="common">Garden lettuce</name>
    <dbReference type="NCBI Taxonomy" id="4236"/>
    <lineage>
        <taxon>Eukaryota</taxon>
        <taxon>Viridiplantae</taxon>
        <taxon>Streptophyta</taxon>
        <taxon>Embryophyta</taxon>
        <taxon>Tracheophyta</taxon>
        <taxon>Spermatophyta</taxon>
        <taxon>Magnoliopsida</taxon>
        <taxon>eudicotyledons</taxon>
        <taxon>Gunneridae</taxon>
        <taxon>Pentapetalae</taxon>
        <taxon>asterids</taxon>
        <taxon>campanulids</taxon>
        <taxon>Asterales</taxon>
        <taxon>Asteraceae</taxon>
        <taxon>Cichorioideae</taxon>
        <taxon>Cichorieae</taxon>
        <taxon>Lactucinae</taxon>
        <taxon>Lactuca</taxon>
    </lineage>
</organism>
<sequence length="151" mass="17023">MKYESTISSLPNCLDSSGKNTVELNSVHLWNGIQNSNSNVFIGKTVSDEEENRSMGQRQLFCLGRVLLTRNKFLILNEATTSIDSDTYATVQRIIRQKFLSCTVVKVVNRIPTVKDSDMVMVLSSGEMMEYDAPSKLMESDSYFSKLVAEY</sequence>
<dbReference type="PANTHER" id="PTHR24223:SF108">
    <property type="entry name" value="ABC TRANSPORTER C FAMILY MEMBER 8"/>
    <property type="match status" value="1"/>
</dbReference>
<dbReference type="AlphaFoldDB" id="A0A9R1X2Y7"/>
<dbReference type="GO" id="GO:0005524">
    <property type="term" value="F:ATP binding"/>
    <property type="evidence" value="ECO:0007669"/>
    <property type="project" value="UniProtKB-KW"/>
</dbReference>
<evidence type="ECO:0000256" key="2">
    <source>
        <dbReference type="ARBA" id="ARBA00022840"/>
    </source>
</evidence>
<dbReference type="InterPro" id="IPR027417">
    <property type="entry name" value="P-loop_NTPase"/>
</dbReference>
<dbReference type="SUPFAM" id="SSF52540">
    <property type="entry name" value="P-loop containing nucleoside triphosphate hydrolases"/>
    <property type="match status" value="1"/>
</dbReference>
<keyword evidence="2" id="KW-0067">ATP-binding</keyword>